<dbReference type="EMBL" id="FOFU01000003">
    <property type="protein sequence ID" value="SEQ28006.1"/>
    <property type="molecule type" value="Genomic_DNA"/>
</dbReference>
<keyword evidence="5" id="KW-0378">Hydrolase</keyword>
<dbReference type="AlphaFoldDB" id="A0A1H9EQG5"/>
<dbReference type="Proteomes" id="UP000182360">
    <property type="component" value="Unassembled WGS sequence"/>
</dbReference>
<dbReference type="PANTHER" id="PTHR11851">
    <property type="entry name" value="METALLOPROTEASE"/>
    <property type="match status" value="1"/>
</dbReference>
<dbReference type="RefSeq" id="WP_074642465.1">
    <property type="nucleotide sequence ID" value="NZ_FOFU01000003.1"/>
</dbReference>
<dbReference type="Pfam" id="PF05193">
    <property type="entry name" value="Peptidase_M16_C"/>
    <property type="match status" value="1"/>
</dbReference>
<dbReference type="GO" id="GO:0006508">
    <property type="term" value="P:proteolysis"/>
    <property type="evidence" value="ECO:0007669"/>
    <property type="project" value="UniProtKB-KW"/>
</dbReference>
<accession>A0A1H9EQG5</accession>
<evidence type="ECO:0000313" key="6">
    <source>
        <dbReference type="Proteomes" id="UP000182360"/>
    </source>
</evidence>
<feature type="domain" description="Peptidase M16 N-terminal" evidence="3">
    <location>
        <begin position="44"/>
        <end position="169"/>
    </location>
</feature>
<dbReference type="GO" id="GO:0008233">
    <property type="term" value="F:peptidase activity"/>
    <property type="evidence" value="ECO:0007669"/>
    <property type="project" value="UniProtKB-KW"/>
</dbReference>
<reference evidence="5 6" key="1">
    <citation type="submission" date="2016-10" db="EMBL/GenBank/DDBJ databases">
        <authorList>
            <person name="de Groot N.N."/>
        </authorList>
    </citation>
    <scope>NUCLEOTIDE SEQUENCE [LARGE SCALE GENOMIC DNA]</scope>
    <source>
        <strain evidence="5 6">B25</strain>
    </source>
</reference>
<evidence type="ECO:0000313" key="5">
    <source>
        <dbReference type="EMBL" id="SEQ28006.1"/>
    </source>
</evidence>
<sequence>MKTRFKKKSALVVLIIFSILQLFAEETSIEHLYYYKLENGLSVFVAENHSAPLVNIEIAVRAGSIAQTKENAGLFHLYEHMMFKGNSKYANSQAMQTALNNMGVSDWNGITSVDRVNYFITVPVDQFENGLEFWSYAIREPLMDPKEFEDEKKVVISEIQGYYSQPSEQIFYFSVKSLFPEAPWTFDPCGPVENIQNATVEQLREIQNKYYIPNNAAVFVGGDVNPDEAYELVKKVYGNWKRGPDPWAEAGEPYAANPLDAPLYCVIPHNEISPQLAQIQIAIHGPDSDFDIKDVAVGEALSQIMRDPNGAYTKTIMKNKKLQIPDSSYIWGGYQVYRHHGIMTFNAMANNPEKNMPQRAKDYYETVTKKAFPAIEKDKSLETKEKRELLLQTLKDNQAWETETADSLISTLSYYWAYATSDYYLNRSENFKTIEKKDIDEYLKKYVYSRNPVVFVLVNPAVYEQTKAEFDEAGFVQITAENAFWWSK</sequence>
<organism evidence="5 6">
    <name type="scientific">Treponema bryantii</name>
    <dbReference type="NCBI Taxonomy" id="163"/>
    <lineage>
        <taxon>Bacteria</taxon>
        <taxon>Pseudomonadati</taxon>
        <taxon>Spirochaetota</taxon>
        <taxon>Spirochaetia</taxon>
        <taxon>Spirochaetales</taxon>
        <taxon>Treponemataceae</taxon>
        <taxon>Treponema</taxon>
    </lineage>
</organism>
<dbReference type="PANTHER" id="PTHR11851:SF49">
    <property type="entry name" value="MITOCHONDRIAL-PROCESSING PEPTIDASE SUBUNIT ALPHA"/>
    <property type="match status" value="1"/>
</dbReference>
<gene>
    <name evidence="5" type="ORF">SAMN04487977_103247</name>
</gene>
<protein>
    <submittedName>
        <fullName evidence="5">Zinc protease</fullName>
    </submittedName>
</protein>
<keyword evidence="2" id="KW-0732">Signal</keyword>
<evidence type="ECO:0000259" key="3">
    <source>
        <dbReference type="Pfam" id="PF00675"/>
    </source>
</evidence>
<dbReference type="InterPro" id="IPR011765">
    <property type="entry name" value="Pept_M16_N"/>
</dbReference>
<evidence type="ECO:0000259" key="4">
    <source>
        <dbReference type="Pfam" id="PF05193"/>
    </source>
</evidence>
<evidence type="ECO:0000256" key="2">
    <source>
        <dbReference type="SAM" id="SignalP"/>
    </source>
</evidence>
<evidence type="ECO:0000256" key="1">
    <source>
        <dbReference type="ARBA" id="ARBA00007261"/>
    </source>
</evidence>
<feature type="domain" description="Peptidase M16 C-terminal" evidence="4">
    <location>
        <begin position="198"/>
        <end position="361"/>
    </location>
</feature>
<dbReference type="InterPro" id="IPR007863">
    <property type="entry name" value="Peptidase_M16_C"/>
</dbReference>
<dbReference type="InterPro" id="IPR011249">
    <property type="entry name" value="Metalloenz_LuxS/M16"/>
</dbReference>
<feature type="chain" id="PRO_5010216683" evidence="2">
    <location>
        <begin position="25"/>
        <end position="488"/>
    </location>
</feature>
<proteinExistence type="inferred from homology"/>
<dbReference type="SUPFAM" id="SSF63411">
    <property type="entry name" value="LuxS/MPP-like metallohydrolase"/>
    <property type="match status" value="2"/>
</dbReference>
<dbReference type="Gene3D" id="3.30.830.10">
    <property type="entry name" value="Metalloenzyme, LuxS/M16 peptidase-like"/>
    <property type="match status" value="2"/>
</dbReference>
<feature type="signal peptide" evidence="2">
    <location>
        <begin position="1"/>
        <end position="24"/>
    </location>
</feature>
<dbReference type="InterPro" id="IPR050361">
    <property type="entry name" value="MPP/UQCRC_Complex"/>
</dbReference>
<comment type="similarity">
    <text evidence="1">Belongs to the peptidase M16 family.</text>
</comment>
<dbReference type="OrthoDB" id="9811314at2"/>
<keyword evidence="5" id="KW-0645">Protease</keyword>
<dbReference type="GO" id="GO:0046872">
    <property type="term" value="F:metal ion binding"/>
    <property type="evidence" value="ECO:0007669"/>
    <property type="project" value="InterPro"/>
</dbReference>
<dbReference type="Pfam" id="PF00675">
    <property type="entry name" value="Peptidase_M16"/>
    <property type="match status" value="1"/>
</dbReference>
<name>A0A1H9EQG5_9SPIR</name>
<keyword evidence="6" id="KW-1185">Reference proteome</keyword>